<sequence>MDAAIALLFAATGFGQMALEHCPNAGCFALQPAQGRQAVQVGNLLFQEEEIGEEIYLQHHFARRYGPFQPLTGLSVSSHGDVWAGIGVAWTGDLPGPGYLETSLMPGVYLQADGPDLGHPVEFRSSIGVGVEFGGGARLSMHYDHRSNADISGTNPGLESLGVRFSMPL</sequence>
<dbReference type="Gene3D" id="2.40.160.20">
    <property type="match status" value="1"/>
</dbReference>
<dbReference type="EMBL" id="FNAT01000001">
    <property type="protein sequence ID" value="SDE13739.1"/>
    <property type="molecule type" value="Genomic_DNA"/>
</dbReference>
<gene>
    <name evidence="1" type="ORF">SAMN04488567_0941</name>
</gene>
<proteinExistence type="predicted"/>
<dbReference type="OrthoDB" id="6199047at2"/>
<dbReference type="InterPro" id="IPR018550">
    <property type="entry name" value="Lipid-A_deacylase-rel"/>
</dbReference>
<organism evidence="1 2">
    <name type="scientific">Limimaricola pyoseonensis</name>
    <dbReference type="NCBI Taxonomy" id="521013"/>
    <lineage>
        <taxon>Bacteria</taxon>
        <taxon>Pseudomonadati</taxon>
        <taxon>Pseudomonadota</taxon>
        <taxon>Alphaproteobacteria</taxon>
        <taxon>Rhodobacterales</taxon>
        <taxon>Paracoccaceae</taxon>
        <taxon>Limimaricola</taxon>
    </lineage>
</organism>
<dbReference type="RefSeq" id="WP_090109714.1">
    <property type="nucleotide sequence ID" value="NZ_FNAT01000001.1"/>
</dbReference>
<dbReference type="STRING" id="521013.SAMN04488567_0941"/>
<accession>A0A1G7AG18</accession>
<dbReference type="AlphaFoldDB" id="A0A1G7AG18"/>
<keyword evidence="2" id="KW-1185">Reference proteome</keyword>
<reference evidence="2" key="1">
    <citation type="submission" date="2016-10" db="EMBL/GenBank/DDBJ databases">
        <authorList>
            <person name="Varghese N."/>
            <person name="Submissions S."/>
        </authorList>
    </citation>
    <scope>NUCLEOTIDE SEQUENCE [LARGE SCALE GENOMIC DNA]</scope>
    <source>
        <strain evidence="2">DSM 21424</strain>
    </source>
</reference>
<dbReference type="Pfam" id="PF09411">
    <property type="entry name" value="PagL"/>
    <property type="match status" value="1"/>
</dbReference>
<protein>
    <submittedName>
        <fullName evidence="1">Lipid A 3-O-deacylase (PagL)</fullName>
    </submittedName>
</protein>
<name>A0A1G7AG18_9RHOB</name>
<evidence type="ECO:0000313" key="1">
    <source>
        <dbReference type="EMBL" id="SDE13739.1"/>
    </source>
</evidence>
<evidence type="ECO:0000313" key="2">
    <source>
        <dbReference type="Proteomes" id="UP000198922"/>
    </source>
</evidence>
<dbReference type="Proteomes" id="UP000198922">
    <property type="component" value="Unassembled WGS sequence"/>
</dbReference>